<dbReference type="InterPro" id="IPR001796">
    <property type="entry name" value="DHFR_dom"/>
</dbReference>
<comment type="function">
    <text evidence="7 8">Key enzyme in folate metabolism. Catalyzes an essential reaction for de novo glycine and purine synthesis, and for DNA precursor synthesis.</text>
</comment>
<name>A0ABP8FZ02_9BACT</name>
<evidence type="ECO:0000256" key="5">
    <source>
        <dbReference type="ARBA" id="ARBA00022857"/>
    </source>
</evidence>
<evidence type="ECO:0000256" key="8">
    <source>
        <dbReference type="PIRNR" id="PIRNR000194"/>
    </source>
</evidence>
<dbReference type="SUPFAM" id="SSF53597">
    <property type="entry name" value="Dihydrofolate reductase-like"/>
    <property type="match status" value="1"/>
</dbReference>
<dbReference type="PIRSF" id="PIRSF000194">
    <property type="entry name" value="DHFR"/>
    <property type="match status" value="1"/>
</dbReference>
<dbReference type="PROSITE" id="PS51330">
    <property type="entry name" value="DHFR_2"/>
    <property type="match status" value="1"/>
</dbReference>
<comment type="pathway">
    <text evidence="1 8">Cofactor biosynthesis; tetrahydrofolate biosynthesis; 5,6,7,8-tetrahydrofolate from 7,8-dihydrofolate: step 1/1.</text>
</comment>
<keyword evidence="12" id="KW-1185">Reference proteome</keyword>
<dbReference type="Gene3D" id="3.40.430.10">
    <property type="entry name" value="Dihydrofolate Reductase, subunit A"/>
    <property type="match status" value="1"/>
</dbReference>
<evidence type="ECO:0000256" key="9">
    <source>
        <dbReference type="RuleBase" id="RU004474"/>
    </source>
</evidence>
<comment type="caution">
    <text evidence="11">The sequence shown here is derived from an EMBL/GenBank/DDBJ whole genome shotgun (WGS) entry which is preliminary data.</text>
</comment>
<reference evidence="12" key="1">
    <citation type="journal article" date="2019" name="Int. J. Syst. Evol. Microbiol.">
        <title>The Global Catalogue of Microorganisms (GCM) 10K type strain sequencing project: providing services to taxonomists for standard genome sequencing and annotation.</title>
        <authorList>
            <consortium name="The Broad Institute Genomics Platform"/>
            <consortium name="The Broad Institute Genome Sequencing Center for Infectious Disease"/>
            <person name="Wu L."/>
            <person name="Ma J."/>
        </authorList>
    </citation>
    <scope>NUCLEOTIDE SEQUENCE [LARGE SCALE GENOMIC DNA]</scope>
    <source>
        <strain evidence="12">JCM 17664</strain>
    </source>
</reference>
<keyword evidence="4 8" id="KW-0554">One-carbon metabolism</keyword>
<comment type="catalytic activity">
    <reaction evidence="8">
        <text>(6S)-5,6,7,8-tetrahydrofolate + NADP(+) = 7,8-dihydrofolate + NADPH + H(+)</text>
        <dbReference type="Rhea" id="RHEA:15009"/>
        <dbReference type="ChEBI" id="CHEBI:15378"/>
        <dbReference type="ChEBI" id="CHEBI:57451"/>
        <dbReference type="ChEBI" id="CHEBI:57453"/>
        <dbReference type="ChEBI" id="CHEBI:57783"/>
        <dbReference type="ChEBI" id="CHEBI:58349"/>
        <dbReference type="EC" id="1.5.1.3"/>
    </reaction>
</comment>
<keyword evidence="6 8" id="KW-0560">Oxidoreductase</keyword>
<keyword evidence="5 8" id="KW-0521">NADP</keyword>
<evidence type="ECO:0000259" key="10">
    <source>
        <dbReference type="PROSITE" id="PS51330"/>
    </source>
</evidence>
<dbReference type="RefSeq" id="WP_344979699.1">
    <property type="nucleotide sequence ID" value="NZ_BAABFN010000005.1"/>
</dbReference>
<evidence type="ECO:0000256" key="4">
    <source>
        <dbReference type="ARBA" id="ARBA00022563"/>
    </source>
</evidence>
<evidence type="ECO:0000256" key="1">
    <source>
        <dbReference type="ARBA" id="ARBA00004903"/>
    </source>
</evidence>
<evidence type="ECO:0000313" key="11">
    <source>
        <dbReference type="EMBL" id="GAA4313900.1"/>
    </source>
</evidence>
<feature type="domain" description="DHFR" evidence="10">
    <location>
        <begin position="2"/>
        <end position="163"/>
    </location>
</feature>
<evidence type="ECO:0000256" key="3">
    <source>
        <dbReference type="ARBA" id="ARBA00012856"/>
    </source>
</evidence>
<dbReference type="Pfam" id="PF00186">
    <property type="entry name" value="DHFR_1"/>
    <property type="match status" value="1"/>
</dbReference>
<evidence type="ECO:0000256" key="6">
    <source>
        <dbReference type="ARBA" id="ARBA00023002"/>
    </source>
</evidence>
<dbReference type="InterPro" id="IPR012259">
    <property type="entry name" value="DHFR"/>
</dbReference>
<accession>A0ABP8FZ02</accession>
<organism evidence="11 12">
    <name type="scientific">Compostibacter hankyongensis</name>
    <dbReference type="NCBI Taxonomy" id="1007089"/>
    <lineage>
        <taxon>Bacteria</taxon>
        <taxon>Pseudomonadati</taxon>
        <taxon>Bacteroidota</taxon>
        <taxon>Chitinophagia</taxon>
        <taxon>Chitinophagales</taxon>
        <taxon>Chitinophagaceae</taxon>
        <taxon>Compostibacter</taxon>
    </lineage>
</organism>
<dbReference type="CDD" id="cd00209">
    <property type="entry name" value="DHFR"/>
    <property type="match status" value="1"/>
</dbReference>
<evidence type="ECO:0000256" key="7">
    <source>
        <dbReference type="ARBA" id="ARBA00025067"/>
    </source>
</evidence>
<dbReference type="EMBL" id="BAABFN010000005">
    <property type="protein sequence ID" value="GAA4313900.1"/>
    <property type="molecule type" value="Genomic_DNA"/>
</dbReference>
<dbReference type="EC" id="1.5.1.3" evidence="3 8"/>
<dbReference type="InterPro" id="IPR017925">
    <property type="entry name" value="DHFR_CS"/>
</dbReference>
<dbReference type="PANTHER" id="PTHR48069:SF3">
    <property type="entry name" value="DIHYDROFOLATE REDUCTASE"/>
    <property type="match status" value="1"/>
</dbReference>
<gene>
    <name evidence="11" type="primary">folA</name>
    <name evidence="11" type="ORF">GCM10023143_24450</name>
</gene>
<evidence type="ECO:0000313" key="12">
    <source>
        <dbReference type="Proteomes" id="UP001501207"/>
    </source>
</evidence>
<dbReference type="PANTHER" id="PTHR48069">
    <property type="entry name" value="DIHYDROFOLATE REDUCTASE"/>
    <property type="match status" value="1"/>
</dbReference>
<comment type="similarity">
    <text evidence="2 8 9">Belongs to the dihydrofolate reductase family.</text>
</comment>
<dbReference type="InterPro" id="IPR024072">
    <property type="entry name" value="DHFR-like_dom_sf"/>
</dbReference>
<dbReference type="PRINTS" id="PR00070">
    <property type="entry name" value="DHFR"/>
</dbReference>
<proteinExistence type="inferred from homology"/>
<sequence length="164" mass="18969">MTLSAITAVAENHVIGKDNALPWRLPADMRFFKNTTWGHPVIMGRKTYESFDNHALPGRTNIIITRQPDFRADDARIVHSVEEAVGEAKSLDADEVFILGGAEIYRQSLPLLDRIYLTRIYAEFEGDAFFPELDTHAWHMVKEEKHTPDEKNKYSYAFQVWERM</sequence>
<dbReference type="Proteomes" id="UP001501207">
    <property type="component" value="Unassembled WGS sequence"/>
</dbReference>
<evidence type="ECO:0000256" key="2">
    <source>
        <dbReference type="ARBA" id="ARBA00009539"/>
    </source>
</evidence>
<protein>
    <recommendedName>
        <fullName evidence="3 8">Dihydrofolate reductase</fullName>
        <ecNumber evidence="3 8">1.5.1.3</ecNumber>
    </recommendedName>
</protein>
<dbReference type="PROSITE" id="PS00075">
    <property type="entry name" value="DHFR_1"/>
    <property type="match status" value="1"/>
</dbReference>